<protein>
    <recommendedName>
        <fullName evidence="4">DUF1772 domain-containing protein</fullName>
    </recommendedName>
</protein>
<accession>A0A3A8AP98</accession>
<organism evidence="2 3">
    <name type="scientific">Oceaniradius stylonematis</name>
    <dbReference type="NCBI Taxonomy" id="2184161"/>
    <lineage>
        <taxon>Bacteria</taxon>
        <taxon>Pseudomonadati</taxon>
        <taxon>Pseudomonadota</taxon>
        <taxon>Alphaproteobacteria</taxon>
        <taxon>Hyphomicrobiales</taxon>
        <taxon>Ahrensiaceae</taxon>
        <taxon>Oceaniradius</taxon>
    </lineage>
</organism>
<evidence type="ECO:0000256" key="1">
    <source>
        <dbReference type="SAM" id="Phobius"/>
    </source>
</evidence>
<keyword evidence="1" id="KW-0812">Transmembrane</keyword>
<feature type="transmembrane region" description="Helical" evidence="1">
    <location>
        <begin position="143"/>
        <end position="167"/>
    </location>
</feature>
<evidence type="ECO:0000313" key="3">
    <source>
        <dbReference type="Proteomes" id="UP000246132"/>
    </source>
</evidence>
<evidence type="ECO:0000313" key="2">
    <source>
        <dbReference type="EMBL" id="RKF08464.1"/>
    </source>
</evidence>
<dbReference type="RefSeq" id="WP_109768726.1">
    <property type="nucleotide sequence ID" value="NZ_QFWV02000001.1"/>
</dbReference>
<proteinExistence type="predicted"/>
<sequence>MSIQTKALIALAIVWFAAMAGMHVFWFEPMTGGLRAPDSRPLGYAADDFAAWQAALGADGQAAFLRWHSGFADFVFPWLLMAALFLAMRETLRRLPRYRHLPRWTQIAVPLALVAPYGLFDVLENGLVADMLTGAVPVNDASVGLASAYTLLKWAFVALALGALFVFRLAASRHARRT</sequence>
<dbReference type="EMBL" id="QFWV02000001">
    <property type="protein sequence ID" value="RKF08464.1"/>
    <property type="molecule type" value="Genomic_DNA"/>
</dbReference>
<dbReference type="AlphaFoldDB" id="A0A3A8AP98"/>
<keyword evidence="1" id="KW-0472">Membrane</keyword>
<dbReference type="Proteomes" id="UP000246132">
    <property type="component" value="Unassembled WGS sequence"/>
</dbReference>
<gene>
    <name evidence="2" type="ORF">DEM25_000190</name>
</gene>
<keyword evidence="1" id="KW-1133">Transmembrane helix</keyword>
<comment type="caution">
    <text evidence="2">The sequence shown here is derived from an EMBL/GenBank/DDBJ whole genome shotgun (WGS) entry which is preliminary data.</text>
</comment>
<feature type="transmembrane region" description="Helical" evidence="1">
    <location>
        <begin position="104"/>
        <end position="123"/>
    </location>
</feature>
<feature type="transmembrane region" description="Helical" evidence="1">
    <location>
        <begin position="74"/>
        <end position="92"/>
    </location>
</feature>
<keyword evidence="3" id="KW-1185">Reference proteome</keyword>
<feature type="transmembrane region" description="Helical" evidence="1">
    <location>
        <begin position="7"/>
        <end position="27"/>
    </location>
</feature>
<name>A0A3A8AP98_9HYPH</name>
<reference evidence="2 3" key="1">
    <citation type="journal article" date="2018" name="Int. J. Syst. Bacteriol.">
        <title>Oceaniradius stylonemae gen. nov., sp. nov., isolated from a red alga, Stylonema cornu-cervi.</title>
        <authorList>
            <person name="Jeong S."/>
        </authorList>
    </citation>
    <scope>NUCLEOTIDE SEQUENCE [LARGE SCALE GENOMIC DNA]</scope>
    <source>
        <strain evidence="2 3">StC1</strain>
    </source>
</reference>
<evidence type="ECO:0008006" key="4">
    <source>
        <dbReference type="Google" id="ProtNLM"/>
    </source>
</evidence>